<feature type="compositionally biased region" description="Basic residues" evidence="1">
    <location>
        <begin position="131"/>
        <end position="151"/>
    </location>
</feature>
<feature type="compositionally biased region" description="Basic and acidic residues" evidence="1">
    <location>
        <begin position="306"/>
        <end position="320"/>
    </location>
</feature>
<feature type="region of interest" description="Disordered" evidence="1">
    <location>
        <begin position="131"/>
        <end position="246"/>
    </location>
</feature>
<name>A0AAV7ZC92_9EUKA</name>
<feature type="region of interest" description="Disordered" evidence="1">
    <location>
        <begin position="306"/>
        <end position="356"/>
    </location>
</feature>
<evidence type="ECO:0000313" key="2">
    <source>
        <dbReference type="EMBL" id="KAJ3438566.1"/>
    </source>
</evidence>
<comment type="caution">
    <text evidence="2">The sequence shown here is derived from an EMBL/GenBank/DDBJ whole genome shotgun (WGS) entry which is preliminary data.</text>
</comment>
<dbReference type="Proteomes" id="UP001146793">
    <property type="component" value="Unassembled WGS sequence"/>
</dbReference>
<proteinExistence type="predicted"/>
<protein>
    <submittedName>
        <fullName evidence="2">Uncharacterized protein</fullName>
    </submittedName>
</protein>
<feature type="compositionally biased region" description="Basic residues" evidence="1">
    <location>
        <begin position="206"/>
        <end position="234"/>
    </location>
</feature>
<sequence length="504" mass="60314">MSISSFLQTHKELDKIQKEFQTLKSYNSRFQTLLKLRPESFSGLSADQLEKTWIKRHTKKMYLYGPHKVKIQKDCILDLAFLTSKSRRAIERGVNTFFKKNFNLQNCSYYSRDWLTFKLTNLKEIENLKKEKRKRKRKEKGKVKVKGSQKGKGRDDKVKEKRKFKRDKARRKRRKRKYQLETSDLENENLLVDEFQSNNPSSKNDKKQKKIKMKSPNRTHEHKRKCKLGHFRNRSRNDACHKKPKLKLKSELAPKVKQKLKLKNPILIVKGKNTQSNDYKDFKIKNFLNRKDRKLLDSKEKKINNEDFEKNETTPLEKETNGYFQTNNQNKNQNENQNENEYEHETEPGYEPGHEHEHEHEYMHGHEHEENQFFKLEDNNQILDSENFDIYAYDDSNSDPSFEDIFGFNYDENKNENKTLMKHNNNIDQSYIIETEQGLNGGELAADIEFVDNHEEDILLSEKYLKFLDNDLSFEKQMNEKFDIFFQNDESFLLLNETNDALEC</sequence>
<accession>A0AAV7ZC92</accession>
<evidence type="ECO:0000313" key="3">
    <source>
        <dbReference type="Proteomes" id="UP001146793"/>
    </source>
</evidence>
<feature type="compositionally biased region" description="Basic residues" evidence="1">
    <location>
        <begin position="160"/>
        <end position="177"/>
    </location>
</feature>
<feature type="compositionally biased region" description="Low complexity" evidence="1">
    <location>
        <begin position="327"/>
        <end position="337"/>
    </location>
</feature>
<reference evidence="2" key="1">
    <citation type="submission" date="2022-08" db="EMBL/GenBank/DDBJ databases">
        <title>Novel sulphate-reducing endosymbionts in the free-living metamonad Anaeramoeba.</title>
        <authorList>
            <person name="Jerlstrom-Hultqvist J."/>
            <person name="Cepicka I."/>
            <person name="Gallot-Lavallee L."/>
            <person name="Salas-Leiva D."/>
            <person name="Curtis B.A."/>
            <person name="Zahonova K."/>
            <person name="Pipaliya S."/>
            <person name="Dacks J."/>
            <person name="Roger A.J."/>
        </authorList>
    </citation>
    <scope>NUCLEOTIDE SEQUENCE</scope>
    <source>
        <strain evidence="2">Busselton2</strain>
    </source>
</reference>
<dbReference type="AlphaFoldDB" id="A0AAV7ZC92"/>
<dbReference type="EMBL" id="JANTQA010000032">
    <property type="protein sequence ID" value="KAJ3438566.1"/>
    <property type="molecule type" value="Genomic_DNA"/>
</dbReference>
<feature type="compositionally biased region" description="Basic and acidic residues" evidence="1">
    <location>
        <begin position="341"/>
        <end position="356"/>
    </location>
</feature>
<organism evidence="2 3">
    <name type="scientific">Anaeramoeba flamelloides</name>
    <dbReference type="NCBI Taxonomy" id="1746091"/>
    <lineage>
        <taxon>Eukaryota</taxon>
        <taxon>Metamonada</taxon>
        <taxon>Anaeramoebidae</taxon>
        <taxon>Anaeramoeba</taxon>
    </lineage>
</organism>
<evidence type="ECO:0000256" key="1">
    <source>
        <dbReference type="SAM" id="MobiDB-lite"/>
    </source>
</evidence>
<gene>
    <name evidence="2" type="ORF">M0812_14574</name>
</gene>